<dbReference type="RefSeq" id="WP_128965153.1">
    <property type="nucleotide sequence ID" value="NZ_BMHC01000034.1"/>
</dbReference>
<dbReference type="Gene3D" id="3.40.50.150">
    <property type="entry name" value="Vaccinia Virus protein VP39"/>
    <property type="match status" value="1"/>
</dbReference>
<dbReference type="SUPFAM" id="SSF53335">
    <property type="entry name" value="S-adenosyl-L-methionine-dependent methyltransferases"/>
    <property type="match status" value="1"/>
</dbReference>
<dbReference type="GO" id="GO:0032259">
    <property type="term" value="P:methylation"/>
    <property type="evidence" value="ECO:0007669"/>
    <property type="project" value="UniProtKB-KW"/>
</dbReference>
<reference evidence="2 3" key="2">
    <citation type="submission" date="2018-06" db="EMBL/GenBank/DDBJ databases">
        <title>Comparative genomics of rhizobia nodulating Arachis hypogaea in China.</title>
        <authorList>
            <person name="Li Y."/>
        </authorList>
    </citation>
    <scope>NUCLEOTIDE SEQUENCE [LARGE SCALE GENOMIC DNA]</scope>
    <source>
        <strain evidence="2 3">CCBAU 51658</strain>
    </source>
</reference>
<reference evidence="1" key="1">
    <citation type="journal article" date="2014" name="Int. J. Syst. Evol. Microbiol.">
        <title>Complete genome sequence of Corynebacterium casei LMG S-19264T (=DSM 44701T), isolated from a smear-ripened cheese.</title>
        <authorList>
            <consortium name="US DOE Joint Genome Institute (JGI-PGF)"/>
            <person name="Walter F."/>
            <person name="Albersmeier A."/>
            <person name="Kalinowski J."/>
            <person name="Ruckert C."/>
        </authorList>
    </citation>
    <scope>NUCLEOTIDE SEQUENCE</scope>
    <source>
        <strain evidence="1">CGMCC 1.15034</strain>
    </source>
</reference>
<dbReference type="EMBL" id="CP030057">
    <property type="protein sequence ID" value="QOZ59543.1"/>
    <property type="molecule type" value="Genomic_DNA"/>
</dbReference>
<reference evidence="1" key="3">
    <citation type="submission" date="2022-12" db="EMBL/GenBank/DDBJ databases">
        <authorList>
            <person name="Sun Q."/>
            <person name="Zhou Y."/>
        </authorList>
    </citation>
    <scope>NUCLEOTIDE SEQUENCE</scope>
    <source>
        <strain evidence="1">CGMCC 1.15034</strain>
    </source>
</reference>
<dbReference type="EMBL" id="BMHC01000034">
    <property type="protein sequence ID" value="GGI33767.1"/>
    <property type="molecule type" value="Genomic_DNA"/>
</dbReference>
<dbReference type="Pfam" id="PF13489">
    <property type="entry name" value="Methyltransf_23"/>
    <property type="match status" value="1"/>
</dbReference>
<accession>A0A410V484</accession>
<sequence length="303" mass="34204">MLNAVSQAVFTERTECINCRSTDLTELSSGRYVDEPVQGFLAADPWGEDPLPFLRSATWSLVKCHGCSQVFHRRILNKEWNERRFSRWMSGDAINKFERSQGYTFTRNFRGGLSYIEHALRIELLTRSIRGVDAVRLLDFGCGFGHFLQSCSLLCFEAIGVDRSMGRRSKAAVEILPSLDDVTGMFHALTLFEVLEHLDDPRSILEALNLHIVSGGILFITTPDCSGVTTISTERDYRLAHPLEHINCFSHGTLKSIASRAGFDHIEHPLALATAELPRAARTLAKHLLHRDGRATQLYFRKR</sequence>
<organism evidence="1 4">
    <name type="scientific">Bradyrhizobium guangdongense</name>
    <dbReference type="NCBI Taxonomy" id="1325090"/>
    <lineage>
        <taxon>Bacteria</taxon>
        <taxon>Pseudomonadati</taxon>
        <taxon>Pseudomonadota</taxon>
        <taxon>Alphaproteobacteria</taxon>
        <taxon>Hyphomicrobiales</taxon>
        <taxon>Nitrobacteraceae</taxon>
        <taxon>Bradyrhizobium</taxon>
    </lineage>
</organism>
<keyword evidence="2" id="KW-0808">Transferase</keyword>
<keyword evidence="2" id="KW-0489">Methyltransferase</keyword>
<dbReference type="OrthoDB" id="9777638at2"/>
<dbReference type="Proteomes" id="UP000625079">
    <property type="component" value="Unassembled WGS sequence"/>
</dbReference>
<name>A0A410V484_9BRAD</name>
<dbReference type="Proteomes" id="UP000593880">
    <property type="component" value="Chromosome"/>
</dbReference>
<evidence type="ECO:0000313" key="2">
    <source>
        <dbReference type="EMBL" id="QOZ59543.1"/>
    </source>
</evidence>
<dbReference type="PANTHER" id="PTHR43861:SF6">
    <property type="entry name" value="METHYLTRANSFERASE TYPE 11"/>
    <property type="match status" value="1"/>
</dbReference>
<dbReference type="InterPro" id="IPR029063">
    <property type="entry name" value="SAM-dependent_MTases_sf"/>
</dbReference>
<dbReference type="GO" id="GO:0008168">
    <property type="term" value="F:methyltransferase activity"/>
    <property type="evidence" value="ECO:0007669"/>
    <property type="project" value="UniProtKB-KW"/>
</dbReference>
<protein>
    <submittedName>
        <fullName evidence="2">Class I SAM-dependent methyltransferase</fullName>
    </submittedName>
</protein>
<evidence type="ECO:0000313" key="4">
    <source>
        <dbReference type="Proteomes" id="UP000625079"/>
    </source>
</evidence>
<evidence type="ECO:0000313" key="3">
    <source>
        <dbReference type="Proteomes" id="UP000593880"/>
    </source>
</evidence>
<keyword evidence="3" id="KW-1185">Reference proteome</keyword>
<gene>
    <name evidence="1" type="ORF">GCM10010987_76020</name>
    <name evidence="2" type="ORF">XH86_12985</name>
</gene>
<evidence type="ECO:0000313" key="1">
    <source>
        <dbReference type="EMBL" id="GGI33767.1"/>
    </source>
</evidence>
<dbReference type="AlphaFoldDB" id="A0A410V484"/>
<proteinExistence type="predicted"/>
<dbReference type="PANTHER" id="PTHR43861">
    <property type="entry name" value="TRANS-ACONITATE 2-METHYLTRANSFERASE-RELATED"/>
    <property type="match status" value="1"/>
</dbReference>